<protein>
    <submittedName>
        <fullName evidence="2">Uncharacterized protein</fullName>
    </submittedName>
</protein>
<organism evidence="2 3">
    <name type="scientific">Pinctada imbricata</name>
    <name type="common">Atlantic pearl-oyster</name>
    <name type="synonym">Pinctada martensii</name>
    <dbReference type="NCBI Taxonomy" id="66713"/>
    <lineage>
        <taxon>Eukaryota</taxon>
        <taxon>Metazoa</taxon>
        <taxon>Spiralia</taxon>
        <taxon>Lophotrochozoa</taxon>
        <taxon>Mollusca</taxon>
        <taxon>Bivalvia</taxon>
        <taxon>Autobranchia</taxon>
        <taxon>Pteriomorphia</taxon>
        <taxon>Pterioida</taxon>
        <taxon>Pterioidea</taxon>
        <taxon>Pteriidae</taxon>
        <taxon>Pinctada</taxon>
    </lineage>
</organism>
<feature type="compositionally biased region" description="Basic and acidic residues" evidence="1">
    <location>
        <begin position="68"/>
        <end position="78"/>
    </location>
</feature>
<feature type="region of interest" description="Disordered" evidence="1">
    <location>
        <begin position="68"/>
        <end position="100"/>
    </location>
</feature>
<evidence type="ECO:0000313" key="3">
    <source>
        <dbReference type="Proteomes" id="UP001186944"/>
    </source>
</evidence>
<name>A0AA88Y1S7_PINIB</name>
<keyword evidence="3" id="KW-1185">Reference proteome</keyword>
<proteinExistence type="predicted"/>
<sequence length="248" mass="28424">MGNHASRKHRRALSNETEQEDILNNLEELKDKDMDSYDKLFAWLVEMAEQENSGLDKNNLANDIRSGVHEGQGQREGRLTVPNCSRQSTFSDDDDGSQYGSRLTVPNCSRQSTFSDEDDIAIESIRKPRMKYLFPDTHSKSLDIVDPKDILLRKRKDFHMNGKAQTVISTSVGNLVERPSCIESNCRRKSASIAVMRQPTFEREQNESILNLLDRSFDERKEKVLDDELLDGNLQDILLSVEVMCQRK</sequence>
<accession>A0AA88Y1S7</accession>
<evidence type="ECO:0000256" key="1">
    <source>
        <dbReference type="SAM" id="MobiDB-lite"/>
    </source>
</evidence>
<evidence type="ECO:0000313" key="2">
    <source>
        <dbReference type="EMBL" id="KAK3092375.1"/>
    </source>
</evidence>
<dbReference type="EMBL" id="VSWD01000009">
    <property type="protein sequence ID" value="KAK3092375.1"/>
    <property type="molecule type" value="Genomic_DNA"/>
</dbReference>
<reference evidence="2" key="1">
    <citation type="submission" date="2019-08" db="EMBL/GenBank/DDBJ databases">
        <title>The improved chromosome-level genome for the pearl oyster Pinctada fucata martensii using PacBio sequencing and Hi-C.</title>
        <authorList>
            <person name="Zheng Z."/>
        </authorList>
    </citation>
    <scope>NUCLEOTIDE SEQUENCE</scope>
    <source>
        <strain evidence="2">ZZ-2019</strain>
        <tissue evidence="2">Adductor muscle</tissue>
    </source>
</reference>
<dbReference type="AlphaFoldDB" id="A0AA88Y1S7"/>
<dbReference type="Proteomes" id="UP001186944">
    <property type="component" value="Unassembled WGS sequence"/>
</dbReference>
<gene>
    <name evidence="2" type="ORF">FSP39_002125</name>
</gene>
<comment type="caution">
    <text evidence="2">The sequence shown here is derived from an EMBL/GenBank/DDBJ whole genome shotgun (WGS) entry which is preliminary data.</text>
</comment>